<name>A0A1N7KPX4_9BACT</name>
<dbReference type="Proteomes" id="UP000186026">
    <property type="component" value="Unassembled WGS sequence"/>
</dbReference>
<dbReference type="STRING" id="529505.SAMN05421761_102254"/>
<evidence type="ECO:0000313" key="1">
    <source>
        <dbReference type="EMBL" id="SIS63638.1"/>
    </source>
</evidence>
<sequence>MKQLFLFIILSLLGCSNQKDNPYFDKYVIFNPENIPEINVFSAKRELAELIYPYNISGKEGKYIFVIEDSKIPEENKFIHIYNPITLEHINEKGVIGFGPNEIPYVSLIDVGFDDDNFWAYSAVDKKISRFNLLDQSPYSVEQFRQPESFFKMIRMISSTDSTYLGVSIDEPNRLVEYHKDGRKIAGYGEWEPIKTKQEMDNYLYSSINSSWFIGDESKRYFISACIHRDRLEIFDYHTKKFVVIDGPDLDIPPFDIVGPANKSELILDIKSNPYRYRDVSITKNYIYALYGGIKEDEFRETGILARKIFVFSLIGEPVIVLNLDRSLRAITVDETAGKIFGVTTDKDPNVTYFDIPDILKK</sequence>
<protein>
    <submittedName>
        <fullName evidence="1">TolB-like 6-blade propeller-like</fullName>
    </submittedName>
</protein>
<dbReference type="Pfam" id="PF15869">
    <property type="entry name" value="TolB_like"/>
    <property type="match status" value="1"/>
</dbReference>
<dbReference type="InterPro" id="IPR011044">
    <property type="entry name" value="Quino_amine_DH_bsu"/>
</dbReference>
<dbReference type="SUPFAM" id="SSF50969">
    <property type="entry name" value="YVTN repeat-like/Quinoprotein amine dehydrogenase"/>
    <property type="match status" value="1"/>
</dbReference>
<evidence type="ECO:0000313" key="2">
    <source>
        <dbReference type="Proteomes" id="UP000186026"/>
    </source>
</evidence>
<organism evidence="1 2">
    <name type="scientific">Belliella pelovolcani</name>
    <dbReference type="NCBI Taxonomy" id="529505"/>
    <lineage>
        <taxon>Bacteria</taxon>
        <taxon>Pseudomonadati</taxon>
        <taxon>Bacteroidota</taxon>
        <taxon>Cytophagia</taxon>
        <taxon>Cytophagales</taxon>
        <taxon>Cyclobacteriaceae</taxon>
        <taxon>Belliella</taxon>
    </lineage>
</organism>
<dbReference type="PROSITE" id="PS51257">
    <property type="entry name" value="PROKAR_LIPOPROTEIN"/>
    <property type="match status" value="1"/>
</dbReference>
<dbReference type="OrthoDB" id="1100397at2"/>
<dbReference type="AlphaFoldDB" id="A0A1N7KPX4"/>
<dbReference type="EMBL" id="FTOP01000002">
    <property type="protein sequence ID" value="SIS63638.1"/>
    <property type="molecule type" value="Genomic_DNA"/>
</dbReference>
<dbReference type="RefSeq" id="WP_076498570.1">
    <property type="nucleotide sequence ID" value="NZ_FTOP01000002.1"/>
</dbReference>
<gene>
    <name evidence="1" type="ORF">SAMN05421761_102254</name>
</gene>
<accession>A0A1N7KPX4</accession>
<keyword evidence="2" id="KW-1185">Reference proteome</keyword>
<reference evidence="2" key="1">
    <citation type="submission" date="2017-01" db="EMBL/GenBank/DDBJ databases">
        <authorList>
            <person name="Varghese N."/>
            <person name="Submissions S."/>
        </authorList>
    </citation>
    <scope>NUCLEOTIDE SEQUENCE [LARGE SCALE GENOMIC DNA]</scope>
    <source>
        <strain evidence="2">DSM 46698</strain>
    </source>
</reference>
<proteinExistence type="predicted"/>